<gene>
    <name evidence="2" type="ORF">DSM106972_049050</name>
</gene>
<dbReference type="CDD" id="cd00028">
    <property type="entry name" value="B_lectin"/>
    <property type="match status" value="1"/>
</dbReference>
<dbReference type="Proteomes" id="UP000271624">
    <property type="component" value="Unassembled WGS sequence"/>
</dbReference>
<dbReference type="AlphaFoldDB" id="A0A433VD01"/>
<dbReference type="SMART" id="SM00108">
    <property type="entry name" value="B_lectin"/>
    <property type="match status" value="1"/>
</dbReference>
<name>A0A433VD01_9CYAN</name>
<evidence type="ECO:0000313" key="3">
    <source>
        <dbReference type="Proteomes" id="UP000271624"/>
    </source>
</evidence>
<dbReference type="EMBL" id="RSCL01000012">
    <property type="protein sequence ID" value="RUT03991.1"/>
    <property type="molecule type" value="Genomic_DNA"/>
</dbReference>
<keyword evidence="3" id="KW-1185">Reference proteome</keyword>
<reference evidence="2" key="1">
    <citation type="submission" date="2018-12" db="EMBL/GenBank/DDBJ databases">
        <authorList>
            <person name="Will S."/>
            <person name="Neumann-Schaal M."/>
            <person name="Henke P."/>
        </authorList>
    </citation>
    <scope>NUCLEOTIDE SEQUENCE</scope>
    <source>
        <strain evidence="2">PCC 7102</strain>
    </source>
</reference>
<accession>A0A433VD01</accession>
<proteinExistence type="predicted"/>
<reference evidence="2" key="2">
    <citation type="journal article" date="2019" name="Genome Biol. Evol.">
        <title>Day and night: Metabolic profiles and evolutionary relationships of six axenic non-marine cyanobacteria.</title>
        <authorList>
            <person name="Will S.E."/>
            <person name="Henke P."/>
            <person name="Boedeker C."/>
            <person name="Huang S."/>
            <person name="Brinkmann H."/>
            <person name="Rohde M."/>
            <person name="Jarek M."/>
            <person name="Friedl T."/>
            <person name="Seufert S."/>
            <person name="Schumacher M."/>
            <person name="Overmann J."/>
            <person name="Neumann-Schaal M."/>
            <person name="Petersen J."/>
        </authorList>
    </citation>
    <scope>NUCLEOTIDE SEQUENCE [LARGE SCALE GENOMIC DNA]</scope>
    <source>
        <strain evidence="2">PCC 7102</strain>
    </source>
</reference>
<evidence type="ECO:0000313" key="2">
    <source>
        <dbReference type="EMBL" id="RUT03991.1"/>
    </source>
</evidence>
<comment type="caution">
    <text evidence="2">The sequence shown here is derived from an EMBL/GenBank/DDBJ whole genome shotgun (WGS) entry which is preliminary data.</text>
</comment>
<sequence>MPQVETKSVNITYKKTEDIGTFGSLDKLFKVHKDCLQPGEVLNPCDSLISANGQYTFVYEGDGNLVLFRNSDNQPLWTSNTRGKTNGMCIMHGNGNFVIYDWNANPVWSSGTWQHPGSHLVVESNGDVVIYNPDGTPVWAINT</sequence>
<dbReference type="InterPro" id="IPR001480">
    <property type="entry name" value="Bulb-type_lectin_dom"/>
</dbReference>
<dbReference type="RefSeq" id="WP_127083247.1">
    <property type="nucleotide sequence ID" value="NZ_RSCL01000012.1"/>
</dbReference>
<dbReference type="SUPFAM" id="SSF51110">
    <property type="entry name" value="alpha-D-mannose-specific plant lectins"/>
    <property type="match status" value="1"/>
</dbReference>
<organism evidence="2 3">
    <name type="scientific">Dulcicalothrix desertica PCC 7102</name>
    <dbReference type="NCBI Taxonomy" id="232991"/>
    <lineage>
        <taxon>Bacteria</taxon>
        <taxon>Bacillati</taxon>
        <taxon>Cyanobacteriota</taxon>
        <taxon>Cyanophyceae</taxon>
        <taxon>Nostocales</taxon>
        <taxon>Calotrichaceae</taxon>
        <taxon>Dulcicalothrix</taxon>
    </lineage>
</organism>
<dbReference type="Gene3D" id="2.90.10.10">
    <property type="entry name" value="Bulb-type lectin domain"/>
    <property type="match status" value="2"/>
</dbReference>
<dbReference type="OrthoDB" id="9794228at2"/>
<dbReference type="PROSITE" id="PS50927">
    <property type="entry name" value="BULB_LECTIN"/>
    <property type="match status" value="1"/>
</dbReference>
<feature type="domain" description="Bulb-type lectin" evidence="1">
    <location>
        <begin position="33"/>
        <end position="143"/>
    </location>
</feature>
<dbReference type="InterPro" id="IPR036426">
    <property type="entry name" value="Bulb-type_lectin_dom_sf"/>
</dbReference>
<protein>
    <recommendedName>
        <fullName evidence="1">Bulb-type lectin domain-containing protein</fullName>
    </recommendedName>
</protein>
<evidence type="ECO:0000259" key="1">
    <source>
        <dbReference type="PROSITE" id="PS50927"/>
    </source>
</evidence>